<dbReference type="Proteomes" id="UP000070456">
    <property type="component" value="Unassembled WGS sequence"/>
</dbReference>
<evidence type="ECO:0000313" key="3">
    <source>
        <dbReference type="EMBL" id="KXG77037.1"/>
    </source>
</evidence>
<comment type="subcellular location">
    <subcellularLocation>
        <location evidence="2">Cytoplasm</location>
    </subcellularLocation>
</comment>
<accession>A0A140L912</accession>
<comment type="function">
    <text evidence="2">Functions as a ribosomal silencing factor. Interacts with ribosomal protein uL14 (rplN), blocking formation of intersubunit bridge B8. Prevents association of the 30S and 50S ribosomal subunits and the formation of functional ribosomes, thus repressing translation.</text>
</comment>
<dbReference type="PANTHER" id="PTHR21043:SF0">
    <property type="entry name" value="MITOCHONDRIAL ASSEMBLY OF RIBOSOMAL LARGE SUBUNIT PROTEIN 1"/>
    <property type="match status" value="1"/>
</dbReference>
<comment type="subunit">
    <text evidence="2">Interacts with ribosomal protein uL14 (rplN).</text>
</comment>
<evidence type="ECO:0000256" key="1">
    <source>
        <dbReference type="ARBA" id="ARBA00010574"/>
    </source>
</evidence>
<proteinExistence type="inferred from homology"/>
<dbReference type="SUPFAM" id="SSF81301">
    <property type="entry name" value="Nucleotidyltransferase"/>
    <property type="match status" value="1"/>
</dbReference>
<dbReference type="InterPro" id="IPR004394">
    <property type="entry name" value="Iojap/RsfS/C7orf30"/>
</dbReference>
<comment type="caution">
    <text evidence="3">The sequence shown here is derived from an EMBL/GenBank/DDBJ whole genome shotgun (WGS) entry which is preliminary data.</text>
</comment>
<dbReference type="NCBIfam" id="TIGR00090">
    <property type="entry name" value="rsfS_iojap_ybeB"/>
    <property type="match status" value="1"/>
</dbReference>
<keyword evidence="2" id="KW-0963">Cytoplasm</keyword>
<dbReference type="GO" id="GO:0005737">
    <property type="term" value="C:cytoplasm"/>
    <property type="evidence" value="ECO:0007669"/>
    <property type="project" value="UniProtKB-SubCell"/>
</dbReference>
<organism evidence="3 4">
    <name type="scientific">Thermotalea metallivorans</name>
    <dbReference type="NCBI Taxonomy" id="520762"/>
    <lineage>
        <taxon>Bacteria</taxon>
        <taxon>Bacillati</taxon>
        <taxon>Bacillota</taxon>
        <taxon>Clostridia</taxon>
        <taxon>Peptostreptococcales</taxon>
        <taxon>Thermotaleaceae</taxon>
        <taxon>Thermotalea</taxon>
    </lineage>
</organism>
<dbReference type="GO" id="GO:0017148">
    <property type="term" value="P:negative regulation of translation"/>
    <property type="evidence" value="ECO:0007669"/>
    <property type="project" value="UniProtKB-UniRule"/>
</dbReference>
<dbReference type="PANTHER" id="PTHR21043">
    <property type="entry name" value="IOJAP SUPERFAMILY ORTHOLOG"/>
    <property type="match status" value="1"/>
</dbReference>
<keyword evidence="2" id="KW-0678">Repressor</keyword>
<gene>
    <name evidence="2 3" type="primary">rsfS</name>
    <name evidence="3" type="ORF">AN619_05650</name>
</gene>
<dbReference type="GO" id="GO:0042256">
    <property type="term" value="P:cytosolic ribosome assembly"/>
    <property type="evidence" value="ECO:0007669"/>
    <property type="project" value="UniProtKB-UniRule"/>
</dbReference>
<dbReference type="OrthoDB" id="9793681at2"/>
<sequence length="117" mass="13460">MLTDSKKLAMEIAKIIDDKKGQDICVLNIEHISSFADYFIIASGTSTRQVKAIADEIEDKLIEKGIFPDHKEGYDTGTWILLDYLSVVVHVFVEEERHFYNLERVWKDAINENIDKA</sequence>
<keyword evidence="2" id="KW-0810">Translation regulation</keyword>
<dbReference type="EMBL" id="LOEE01000019">
    <property type="protein sequence ID" value="KXG77037.1"/>
    <property type="molecule type" value="Genomic_DNA"/>
</dbReference>
<keyword evidence="4" id="KW-1185">Reference proteome</keyword>
<dbReference type="HAMAP" id="MF_01477">
    <property type="entry name" value="Iojap_RsfS"/>
    <property type="match status" value="1"/>
</dbReference>
<dbReference type="InterPro" id="IPR043519">
    <property type="entry name" value="NT_sf"/>
</dbReference>
<dbReference type="GO" id="GO:0090071">
    <property type="term" value="P:negative regulation of ribosome biogenesis"/>
    <property type="evidence" value="ECO:0007669"/>
    <property type="project" value="UniProtKB-UniRule"/>
</dbReference>
<evidence type="ECO:0000256" key="2">
    <source>
        <dbReference type="HAMAP-Rule" id="MF_01477"/>
    </source>
</evidence>
<dbReference type="Gene3D" id="3.30.460.10">
    <property type="entry name" value="Beta Polymerase, domain 2"/>
    <property type="match status" value="1"/>
</dbReference>
<evidence type="ECO:0000313" key="4">
    <source>
        <dbReference type="Proteomes" id="UP000070456"/>
    </source>
</evidence>
<comment type="similarity">
    <text evidence="1 2">Belongs to the Iojap/RsfS family.</text>
</comment>
<dbReference type="AlphaFoldDB" id="A0A140L912"/>
<protein>
    <recommendedName>
        <fullName evidence="2">Ribosomal silencing factor RsfS</fullName>
    </recommendedName>
</protein>
<dbReference type="PATRIC" id="fig|520762.4.peg.641"/>
<dbReference type="GO" id="GO:0043023">
    <property type="term" value="F:ribosomal large subunit binding"/>
    <property type="evidence" value="ECO:0007669"/>
    <property type="project" value="TreeGrafter"/>
</dbReference>
<reference evidence="3 4" key="1">
    <citation type="submission" date="2015-12" db="EMBL/GenBank/DDBJ databases">
        <title>Draft genome sequence of the thermoanaerobe Thermotalea metallivorans, an isolate from the runoff channel of the Great Artesian Basin, Australia.</title>
        <authorList>
            <person name="Patel B.K."/>
        </authorList>
    </citation>
    <scope>NUCLEOTIDE SEQUENCE [LARGE SCALE GENOMIC DNA]</scope>
    <source>
        <strain evidence="3 4">B2-1</strain>
    </source>
</reference>
<name>A0A140L912_9FIRM</name>
<dbReference type="Pfam" id="PF02410">
    <property type="entry name" value="RsfS"/>
    <property type="match status" value="1"/>
</dbReference>
<dbReference type="STRING" id="520762.AN619_05650"/>
<dbReference type="RefSeq" id="WP_068554891.1">
    <property type="nucleotide sequence ID" value="NZ_LOEE01000019.1"/>
</dbReference>